<dbReference type="EMBL" id="JAFCMP010000074">
    <property type="protein sequence ID" value="KAG5188237.1"/>
    <property type="molecule type" value="Genomic_DNA"/>
</dbReference>
<dbReference type="AlphaFoldDB" id="A0A835Z5X1"/>
<sequence>MPPVSKVDEMMARPGDIPLCAVGQPVEADVSAIGPEIQSFQDALCTFADSFAGLFSTQDNHHEDVTMLRSLIITYAMLYQQLQLRMSKAFIANLKDFLSNYLELDAELFQENVEYIVEAAKEYCEQAELVKSLHLTLYDDINSLAQDAAVSLQKLELEAKQGAAGRGQGSKERFSPRRRFARWRSSRHKRRNCFGGFSGSRQHYMHLHNGYSRCSSATGSCNSGCLWSHGRVGRPLLQEEAGGFIKRRTYIRFRRYTPVALAFSAMQVAARTTRIAANENFKNAKLAAETISGTVLTCINDFTNANQKATQYFCRVATSAVEFHEGTMKADAASKTPNMSRGLPCPSPDDCITTPPQTAGHAGSCPSRLNDSRINDTNDWLAAKDQELQLSRAIGETTGWKLLEGTCPAVKVPEEVYTEIVMDNTHGTGVMTKIVTMEQVLATHADSSASETYTDEHNTTTKLGMEANIRIVPGVRLQPSAAAAFENKLKHSNTHSNGTSNQSSNKMSEAVTLVAAAGTAAKYRLTVRDNGDFITKAVPM</sequence>
<reference evidence="1" key="1">
    <citation type="submission" date="2021-02" db="EMBL/GenBank/DDBJ databases">
        <title>First Annotated Genome of the Yellow-green Alga Tribonema minus.</title>
        <authorList>
            <person name="Mahan K.M."/>
        </authorList>
    </citation>
    <scope>NUCLEOTIDE SEQUENCE</scope>
    <source>
        <strain evidence="1">UTEX B ZZ1240</strain>
    </source>
</reference>
<evidence type="ECO:0000313" key="1">
    <source>
        <dbReference type="EMBL" id="KAG5188237.1"/>
    </source>
</evidence>
<proteinExistence type="predicted"/>
<dbReference type="Proteomes" id="UP000664859">
    <property type="component" value="Unassembled WGS sequence"/>
</dbReference>
<evidence type="ECO:0000313" key="2">
    <source>
        <dbReference type="Proteomes" id="UP000664859"/>
    </source>
</evidence>
<organism evidence="1 2">
    <name type="scientific">Tribonema minus</name>
    <dbReference type="NCBI Taxonomy" id="303371"/>
    <lineage>
        <taxon>Eukaryota</taxon>
        <taxon>Sar</taxon>
        <taxon>Stramenopiles</taxon>
        <taxon>Ochrophyta</taxon>
        <taxon>PX clade</taxon>
        <taxon>Xanthophyceae</taxon>
        <taxon>Tribonematales</taxon>
        <taxon>Tribonemataceae</taxon>
        <taxon>Tribonema</taxon>
    </lineage>
</organism>
<keyword evidence="2" id="KW-1185">Reference proteome</keyword>
<gene>
    <name evidence="1" type="ORF">JKP88DRAFT_253619</name>
</gene>
<protein>
    <submittedName>
        <fullName evidence="1">Uncharacterized protein</fullName>
    </submittedName>
</protein>
<comment type="caution">
    <text evidence="1">The sequence shown here is derived from an EMBL/GenBank/DDBJ whole genome shotgun (WGS) entry which is preliminary data.</text>
</comment>
<accession>A0A835Z5X1</accession>
<name>A0A835Z5X1_9STRA</name>